<dbReference type="InterPro" id="IPR036465">
    <property type="entry name" value="vWFA_dom_sf"/>
</dbReference>
<evidence type="ECO:0000313" key="2">
    <source>
        <dbReference type="EMBL" id="OWJ65016.1"/>
    </source>
</evidence>
<keyword evidence="3" id="KW-1185">Reference proteome</keyword>
<dbReference type="Proteomes" id="UP000196655">
    <property type="component" value="Unassembled WGS sequence"/>
</dbReference>
<organism evidence="2 3">
    <name type="scientific">Inquilinus limosus</name>
    <dbReference type="NCBI Taxonomy" id="171674"/>
    <lineage>
        <taxon>Bacteria</taxon>
        <taxon>Pseudomonadati</taxon>
        <taxon>Pseudomonadota</taxon>
        <taxon>Alphaproteobacteria</taxon>
        <taxon>Rhodospirillales</taxon>
        <taxon>Rhodospirillaceae</taxon>
        <taxon>Inquilinus</taxon>
    </lineage>
</organism>
<dbReference type="STRING" id="1122125.GCA_000423185_05019"/>
<proteinExistence type="predicted"/>
<gene>
    <name evidence="2" type="ORF">BWR60_21865</name>
</gene>
<evidence type="ECO:0008006" key="4">
    <source>
        <dbReference type="Google" id="ProtNLM"/>
    </source>
</evidence>
<reference evidence="3" key="1">
    <citation type="submission" date="2017-05" db="EMBL/GenBank/DDBJ databases">
        <authorList>
            <person name="Macchi M."/>
            <person name="Festa S."/>
            <person name="Coppotelli B.M."/>
            <person name="Morelli I.S."/>
        </authorList>
    </citation>
    <scope>NUCLEOTIDE SEQUENCE [LARGE SCALE GENOMIC DNA]</scope>
    <source>
        <strain evidence="3">I</strain>
    </source>
</reference>
<sequence length="271" mass="28629">MRFGFVGLGLLLVLFLPVASAAAQDQPVDLELVLAVDVSRSMDEDEQALQRDGYVTALTHPEVIDAITSGVQGRIAIIYVEWAGPGSQSIILPWRLIDGAAAARAAAAELSQTSGTLTRRGTSISGALLFTAALFDNNGFDGIRRAIDISGDGPNNAGWPVSGARQMALAKGITINGLPVILKRGGFGGLPEPEMLDAYYRDCVIGGPGAFTVPVRSTAQFADAIRRKLVLEIAGRTPEATPAAFIPVQAGGTDCMIGEKTRPRWLDLDER</sequence>
<accession>A0A211ZIJ3</accession>
<dbReference type="AlphaFoldDB" id="A0A211ZIJ3"/>
<dbReference type="SUPFAM" id="SSF53300">
    <property type="entry name" value="vWA-like"/>
    <property type="match status" value="1"/>
</dbReference>
<dbReference type="InterPro" id="IPR010607">
    <property type="entry name" value="DUF1194"/>
</dbReference>
<dbReference type="Gene3D" id="3.40.50.410">
    <property type="entry name" value="von Willebrand factor, type A domain"/>
    <property type="match status" value="1"/>
</dbReference>
<dbReference type="Pfam" id="PF06707">
    <property type="entry name" value="DUF1194"/>
    <property type="match status" value="1"/>
</dbReference>
<keyword evidence="1" id="KW-0732">Signal</keyword>
<dbReference type="OrthoDB" id="9792179at2"/>
<dbReference type="EMBL" id="NHON01000045">
    <property type="protein sequence ID" value="OWJ65016.1"/>
    <property type="molecule type" value="Genomic_DNA"/>
</dbReference>
<dbReference type="RefSeq" id="WP_088153133.1">
    <property type="nucleotide sequence ID" value="NZ_NHON01000045.1"/>
</dbReference>
<comment type="caution">
    <text evidence="2">The sequence shown here is derived from an EMBL/GenBank/DDBJ whole genome shotgun (WGS) entry which is preliminary data.</text>
</comment>
<evidence type="ECO:0000256" key="1">
    <source>
        <dbReference type="SAM" id="SignalP"/>
    </source>
</evidence>
<protein>
    <recommendedName>
        <fullName evidence="4">VWFA domain-containing protein</fullName>
    </recommendedName>
</protein>
<feature type="chain" id="PRO_5013347051" description="VWFA domain-containing protein" evidence="1">
    <location>
        <begin position="22"/>
        <end position="271"/>
    </location>
</feature>
<evidence type="ECO:0000313" key="3">
    <source>
        <dbReference type="Proteomes" id="UP000196655"/>
    </source>
</evidence>
<feature type="signal peptide" evidence="1">
    <location>
        <begin position="1"/>
        <end position="21"/>
    </location>
</feature>
<name>A0A211ZIJ3_9PROT</name>